<dbReference type="Proteomes" id="UP000618931">
    <property type="component" value="Unassembled WGS sequence"/>
</dbReference>
<organism evidence="7 8">
    <name type="scientific">Hymenobacter ruricola</name>
    <dbReference type="NCBI Taxonomy" id="2791023"/>
    <lineage>
        <taxon>Bacteria</taxon>
        <taxon>Pseudomonadati</taxon>
        <taxon>Bacteroidota</taxon>
        <taxon>Cytophagia</taxon>
        <taxon>Cytophagales</taxon>
        <taxon>Hymenobacteraceae</taxon>
        <taxon>Hymenobacter</taxon>
    </lineage>
</organism>
<dbReference type="Pfam" id="PF04932">
    <property type="entry name" value="Wzy_C"/>
    <property type="match status" value="1"/>
</dbReference>
<feature type="transmembrane region" description="Helical" evidence="5">
    <location>
        <begin position="233"/>
        <end position="252"/>
    </location>
</feature>
<feature type="transmembrane region" description="Helical" evidence="5">
    <location>
        <begin position="160"/>
        <end position="181"/>
    </location>
</feature>
<keyword evidence="3 5" id="KW-1133">Transmembrane helix</keyword>
<keyword evidence="7" id="KW-0436">Ligase</keyword>
<dbReference type="PANTHER" id="PTHR37422:SF13">
    <property type="entry name" value="LIPOPOLYSACCHARIDE BIOSYNTHESIS PROTEIN PA4999-RELATED"/>
    <property type="match status" value="1"/>
</dbReference>
<evidence type="ECO:0000256" key="4">
    <source>
        <dbReference type="ARBA" id="ARBA00023136"/>
    </source>
</evidence>
<evidence type="ECO:0000313" key="8">
    <source>
        <dbReference type="Proteomes" id="UP000618931"/>
    </source>
</evidence>
<sequence>MNIPQYYSSGRLSQYLLWLACVAGVVGLLAARFLVALAPVVGVLAVLANPDLRRDLPRYFRNGAALRAAAIVVFLLLSSVYTSEWAVWRHEVFRSLPWVGVPLAFAAAVPLASGQRLAVGALFVLGTAAVGLLTLGQYLLHPEAANEAIRIGQNMQAVTRVFHISFGLMLAQAFFWGLLLRRHALAGPWLRRALLAAAVVAVVVLHVLAYRTGLLVLYAGLLAYAGWLLTRRNLALGLGLVLVLGAAPWLAYQALPSVQKRVGATVWDVQQFQLKHDINNYSLARRLAAIETAGHVISENWLVGVGPADTHAAMLRQYAWHDYGLQLKNRVEVHNQYLEALMGGGLIGLGLWLAVLLWPLTRAWGRRNPAICFFILTQATVMMVVDTLSLQIGLNLFVFGYGFLVVAGEEAAKRGLAETNEATAAGSVPRSFAPARENG</sequence>
<dbReference type="EMBL" id="JADQDM010000004">
    <property type="protein sequence ID" value="MBF9221627.1"/>
    <property type="molecule type" value="Genomic_DNA"/>
</dbReference>
<evidence type="ECO:0000256" key="3">
    <source>
        <dbReference type="ARBA" id="ARBA00022989"/>
    </source>
</evidence>
<gene>
    <name evidence="7" type="ORF">I2H31_10970</name>
</gene>
<protein>
    <submittedName>
        <fullName evidence="7">O-antigen ligase family protein</fullName>
    </submittedName>
</protein>
<evidence type="ECO:0000259" key="6">
    <source>
        <dbReference type="Pfam" id="PF04932"/>
    </source>
</evidence>
<comment type="caution">
    <text evidence="7">The sequence shown here is derived from an EMBL/GenBank/DDBJ whole genome shotgun (WGS) entry which is preliminary data.</text>
</comment>
<keyword evidence="4 5" id="KW-0472">Membrane</keyword>
<evidence type="ECO:0000256" key="2">
    <source>
        <dbReference type="ARBA" id="ARBA00022692"/>
    </source>
</evidence>
<comment type="subcellular location">
    <subcellularLocation>
        <location evidence="1">Membrane</location>
        <topology evidence="1">Multi-pass membrane protein</topology>
    </subcellularLocation>
</comment>
<dbReference type="InterPro" id="IPR051533">
    <property type="entry name" value="WaaL-like"/>
</dbReference>
<keyword evidence="2 5" id="KW-0812">Transmembrane</keyword>
<dbReference type="PANTHER" id="PTHR37422">
    <property type="entry name" value="TEICHURONIC ACID BIOSYNTHESIS PROTEIN TUAE"/>
    <property type="match status" value="1"/>
</dbReference>
<dbReference type="GO" id="GO:0016874">
    <property type="term" value="F:ligase activity"/>
    <property type="evidence" value="ECO:0007669"/>
    <property type="project" value="UniProtKB-KW"/>
</dbReference>
<feature type="transmembrane region" description="Helical" evidence="5">
    <location>
        <begin position="337"/>
        <end position="358"/>
    </location>
</feature>
<feature type="transmembrane region" description="Helical" evidence="5">
    <location>
        <begin position="59"/>
        <end position="81"/>
    </location>
</feature>
<evidence type="ECO:0000256" key="1">
    <source>
        <dbReference type="ARBA" id="ARBA00004141"/>
    </source>
</evidence>
<dbReference type="RefSeq" id="WP_196293077.1">
    <property type="nucleotide sequence ID" value="NZ_JADQDM010000004.1"/>
</dbReference>
<dbReference type="InterPro" id="IPR007016">
    <property type="entry name" value="O-antigen_ligase-rel_domated"/>
</dbReference>
<keyword evidence="8" id="KW-1185">Reference proteome</keyword>
<proteinExistence type="predicted"/>
<accession>A0ABS0I4W8</accession>
<reference evidence="7 8" key="1">
    <citation type="submission" date="2020-11" db="EMBL/GenBank/DDBJ databases">
        <authorList>
            <person name="Kim M.K."/>
        </authorList>
    </citation>
    <scope>NUCLEOTIDE SEQUENCE [LARGE SCALE GENOMIC DNA]</scope>
    <source>
        <strain evidence="7 8">BT662</strain>
    </source>
</reference>
<evidence type="ECO:0000313" key="7">
    <source>
        <dbReference type="EMBL" id="MBF9221627.1"/>
    </source>
</evidence>
<feature type="transmembrane region" description="Helical" evidence="5">
    <location>
        <begin position="193"/>
        <end position="221"/>
    </location>
</feature>
<name>A0ABS0I4W8_9BACT</name>
<feature type="domain" description="O-antigen ligase-related" evidence="6">
    <location>
        <begin position="197"/>
        <end position="353"/>
    </location>
</feature>
<evidence type="ECO:0000256" key="5">
    <source>
        <dbReference type="SAM" id="Phobius"/>
    </source>
</evidence>
<feature type="transmembrane region" description="Helical" evidence="5">
    <location>
        <begin position="119"/>
        <end position="140"/>
    </location>
</feature>
<feature type="transmembrane region" description="Helical" evidence="5">
    <location>
        <begin position="15"/>
        <end position="47"/>
    </location>
</feature>